<reference evidence="1" key="1">
    <citation type="submission" date="2021-01" db="EMBL/GenBank/DDBJ databases">
        <title>Whole genome shotgun sequence of Virgisporangium ochraceum NBRC 16418.</title>
        <authorList>
            <person name="Komaki H."/>
            <person name="Tamura T."/>
        </authorList>
    </citation>
    <scope>NUCLEOTIDE SEQUENCE</scope>
    <source>
        <strain evidence="1">NBRC 16418</strain>
    </source>
</reference>
<dbReference type="SUPFAM" id="SSF69304">
    <property type="entry name" value="Tricorn protease N-terminal domain"/>
    <property type="match status" value="1"/>
</dbReference>
<dbReference type="InterPro" id="IPR011042">
    <property type="entry name" value="6-blade_b-propeller_TolB-like"/>
</dbReference>
<proteinExistence type="predicted"/>
<comment type="caution">
    <text evidence="1">The sequence shown here is derived from an EMBL/GenBank/DDBJ whole genome shotgun (WGS) entry which is preliminary data.</text>
</comment>
<keyword evidence="2" id="KW-1185">Reference proteome</keyword>
<name>A0A8J3ZK03_9ACTN</name>
<accession>A0A8J3ZK03</accession>
<organism evidence="1 2">
    <name type="scientific">Virgisporangium ochraceum</name>
    <dbReference type="NCBI Taxonomy" id="65505"/>
    <lineage>
        <taxon>Bacteria</taxon>
        <taxon>Bacillati</taxon>
        <taxon>Actinomycetota</taxon>
        <taxon>Actinomycetes</taxon>
        <taxon>Micromonosporales</taxon>
        <taxon>Micromonosporaceae</taxon>
        <taxon>Virgisporangium</taxon>
    </lineage>
</organism>
<evidence type="ECO:0000313" key="1">
    <source>
        <dbReference type="EMBL" id="GIJ65704.1"/>
    </source>
</evidence>
<dbReference type="Gene3D" id="2.120.10.30">
    <property type="entry name" value="TolB, C-terminal domain"/>
    <property type="match status" value="1"/>
</dbReference>
<protein>
    <submittedName>
        <fullName evidence="1">TolB-like translocation protein signal peptide</fullName>
    </submittedName>
</protein>
<dbReference type="EMBL" id="BOPH01000008">
    <property type="protein sequence ID" value="GIJ65704.1"/>
    <property type="molecule type" value="Genomic_DNA"/>
</dbReference>
<sequence length="337" mass="35962">MRARLVAFAAVLVVAVAGAVFYVLHAREQHADAASKAPAVPVGGDPLAVSARPHLVFRSTAVGEGYGMVAVVPLDDTGGPRAFTDAQCERVYATRESAICLVAKRGLATTYEVKIYGPQWTQVSDKPLTGLPSRARISRDGSLTATTTFVYGDSYASPGQFSTRTHVSPTDGTGEQFDLEGFQLVTDGKANNSVDRNLWGVTFIDDDAFYATAASGKKTWLVKGSLSGKRLESVRTDVECPSLSPDGTRVAFKKRGDLPNGHWRLSVLDLRTGQVTETAETKNIDDQAEWLDDDTVVYGLPRTGDGVATSDIWAVPANGSGAPRLLVSDAWSPAVVR</sequence>
<evidence type="ECO:0000313" key="2">
    <source>
        <dbReference type="Proteomes" id="UP000635606"/>
    </source>
</evidence>
<dbReference type="RefSeq" id="WP_203925707.1">
    <property type="nucleotide sequence ID" value="NZ_BOPH01000008.1"/>
</dbReference>
<dbReference type="AlphaFoldDB" id="A0A8J3ZK03"/>
<gene>
    <name evidence="1" type="ORF">Voc01_006210</name>
</gene>
<dbReference type="Proteomes" id="UP000635606">
    <property type="component" value="Unassembled WGS sequence"/>
</dbReference>